<feature type="non-terminal residue" evidence="1">
    <location>
        <position position="1"/>
    </location>
</feature>
<sequence>PNPICESKLGQLKDGGQRCFIVIKISRIWESIIPPKNSFAGIDFLAIDSE</sequence>
<name>A0A1R3L0F1_9ROSI</name>
<dbReference type="EMBL" id="AWUE01006520">
    <property type="protein sequence ID" value="OMP12780.1"/>
    <property type="molecule type" value="Genomic_DNA"/>
</dbReference>
<protein>
    <submittedName>
        <fullName evidence="1">Uncharacterized protein</fullName>
    </submittedName>
</protein>
<accession>A0A1R3L0F1</accession>
<feature type="non-terminal residue" evidence="1">
    <location>
        <position position="50"/>
    </location>
</feature>
<evidence type="ECO:0000313" key="1">
    <source>
        <dbReference type="EMBL" id="OMP12780.1"/>
    </source>
</evidence>
<dbReference type="AlphaFoldDB" id="A0A1R3L0F1"/>
<gene>
    <name evidence="1" type="ORF">COLO4_02770</name>
</gene>
<dbReference type="Proteomes" id="UP000187203">
    <property type="component" value="Unassembled WGS sequence"/>
</dbReference>
<reference evidence="2" key="1">
    <citation type="submission" date="2013-09" db="EMBL/GenBank/DDBJ databases">
        <title>Corchorus olitorius genome sequencing.</title>
        <authorList>
            <person name="Alam M."/>
            <person name="Haque M.S."/>
            <person name="Islam M.S."/>
            <person name="Emdad E.M."/>
            <person name="Islam M.M."/>
            <person name="Ahmed B."/>
            <person name="Halim A."/>
            <person name="Hossen Q.M.M."/>
            <person name="Hossain M.Z."/>
            <person name="Ahmed R."/>
            <person name="Khan M.M."/>
            <person name="Islam R."/>
            <person name="Rashid M.M."/>
            <person name="Khan S.A."/>
            <person name="Rahman M.S."/>
            <person name="Alam M."/>
            <person name="Yahiya A.S."/>
            <person name="Khan M.S."/>
            <person name="Azam M.S."/>
            <person name="Haque T."/>
            <person name="Lashkar M.Z.H."/>
            <person name="Akhand A.I."/>
            <person name="Morshed G."/>
            <person name="Roy S."/>
            <person name="Uddin K.S."/>
            <person name="Rabeya T."/>
            <person name="Hossain A.S."/>
            <person name="Chowdhury A."/>
            <person name="Snigdha A.R."/>
            <person name="Mortoza M.S."/>
            <person name="Matin S.A."/>
            <person name="Hoque S.M.E."/>
            <person name="Islam M.K."/>
            <person name="Roy D.K."/>
            <person name="Haider R."/>
            <person name="Moosa M.M."/>
            <person name="Elias S.M."/>
            <person name="Hasan A.M."/>
            <person name="Jahan S."/>
            <person name="Shafiuddin M."/>
            <person name="Mahmood N."/>
            <person name="Shommy N.S."/>
        </authorList>
    </citation>
    <scope>NUCLEOTIDE SEQUENCE [LARGE SCALE GENOMIC DNA]</scope>
    <source>
        <strain evidence="2">cv. O-4</strain>
    </source>
</reference>
<organism evidence="1 2">
    <name type="scientific">Corchorus olitorius</name>
    <dbReference type="NCBI Taxonomy" id="93759"/>
    <lineage>
        <taxon>Eukaryota</taxon>
        <taxon>Viridiplantae</taxon>
        <taxon>Streptophyta</taxon>
        <taxon>Embryophyta</taxon>
        <taxon>Tracheophyta</taxon>
        <taxon>Spermatophyta</taxon>
        <taxon>Magnoliopsida</taxon>
        <taxon>eudicotyledons</taxon>
        <taxon>Gunneridae</taxon>
        <taxon>Pentapetalae</taxon>
        <taxon>rosids</taxon>
        <taxon>malvids</taxon>
        <taxon>Malvales</taxon>
        <taxon>Malvaceae</taxon>
        <taxon>Grewioideae</taxon>
        <taxon>Apeibeae</taxon>
        <taxon>Corchorus</taxon>
    </lineage>
</organism>
<evidence type="ECO:0000313" key="2">
    <source>
        <dbReference type="Proteomes" id="UP000187203"/>
    </source>
</evidence>
<comment type="caution">
    <text evidence="1">The sequence shown here is derived from an EMBL/GenBank/DDBJ whole genome shotgun (WGS) entry which is preliminary data.</text>
</comment>
<proteinExistence type="predicted"/>
<keyword evidence="2" id="KW-1185">Reference proteome</keyword>